<evidence type="ECO:0000256" key="1">
    <source>
        <dbReference type="SAM" id="MobiDB-lite"/>
    </source>
</evidence>
<feature type="compositionally biased region" description="Polar residues" evidence="1">
    <location>
        <begin position="126"/>
        <end position="138"/>
    </location>
</feature>
<dbReference type="InterPro" id="IPR035992">
    <property type="entry name" value="Ricin_B-like_lectins"/>
</dbReference>
<dbReference type="Pfam" id="PF13560">
    <property type="entry name" value="HTH_31"/>
    <property type="match status" value="1"/>
</dbReference>
<name>A0ABW7ZXR5_9ACTN</name>
<comment type="caution">
    <text evidence="2">The sequence shown here is derived from an EMBL/GenBank/DDBJ whole genome shotgun (WGS) entry which is preliminary data.</text>
</comment>
<sequence length="383" mass="39760">MLDEAGSPPDPAHAASAAEYVAALARLRRWSGLTYRRLAAKAGGALPASTMAGVLGRATLPREDFVVAFVAACGLDEAEVDRWVRARRTLAAGATGAAGTTGAGEGSATTTQNSAATTHDFAATTQDSATHGSATGAQESEPRAGTPAEAGAEPAARLATPETPRRHPVRPAVWRSALVVVVVVALVLMAGPALLNGAGDPLESHASASHTTSPGVLPDGWYLVRPAHVADRDLCVGEGRERSGRTDRPLAVQRSCAALTPDTYLKSLGAGVYELQWHHPVQGVGCLTVDQAHLGDEALVAPTDCTGAAHQRFLLAPAHAGRGHVLRPVHSGKCLGLLYGEADIHPGAELAQLTCSGKRDQIFRLDPTDRPDWLKQGQARTSS</sequence>
<reference evidence="2 3" key="1">
    <citation type="submission" date="2024-10" db="EMBL/GenBank/DDBJ databases">
        <title>The Natural Products Discovery Center: Release of the First 8490 Sequenced Strains for Exploring Actinobacteria Biosynthetic Diversity.</title>
        <authorList>
            <person name="Kalkreuter E."/>
            <person name="Kautsar S.A."/>
            <person name="Yang D."/>
            <person name="Bader C.D."/>
            <person name="Teijaro C.N."/>
            <person name="Fluegel L."/>
            <person name="Davis C.M."/>
            <person name="Simpson J.R."/>
            <person name="Lauterbach L."/>
            <person name="Steele A.D."/>
            <person name="Gui C."/>
            <person name="Meng S."/>
            <person name="Li G."/>
            <person name="Viehrig K."/>
            <person name="Ye F."/>
            <person name="Su P."/>
            <person name="Kiefer A.F."/>
            <person name="Nichols A."/>
            <person name="Cepeda A.J."/>
            <person name="Yan W."/>
            <person name="Fan B."/>
            <person name="Jiang Y."/>
            <person name="Adhikari A."/>
            <person name="Zheng C.-J."/>
            <person name="Schuster L."/>
            <person name="Cowan T.M."/>
            <person name="Smanski M.J."/>
            <person name="Chevrette M.G."/>
            <person name="De Carvalho L.P.S."/>
            <person name="Shen B."/>
        </authorList>
    </citation>
    <scope>NUCLEOTIDE SEQUENCE [LARGE SCALE GENOMIC DNA]</scope>
    <source>
        <strain evidence="2 3">NPDC049503</strain>
    </source>
</reference>
<protein>
    <submittedName>
        <fullName evidence="2">Helix-turn-helix domain-containing protein</fullName>
    </submittedName>
</protein>
<dbReference type="RefSeq" id="WP_397018171.1">
    <property type="nucleotide sequence ID" value="NZ_JBITMB010000001.1"/>
</dbReference>
<gene>
    <name evidence="2" type="ORF">ACIBP5_01645</name>
</gene>
<dbReference type="Gene3D" id="2.80.10.50">
    <property type="match status" value="1"/>
</dbReference>
<dbReference type="EMBL" id="JBITMB010000001">
    <property type="protein sequence ID" value="MFI7438652.1"/>
    <property type="molecule type" value="Genomic_DNA"/>
</dbReference>
<feature type="compositionally biased region" description="Low complexity" evidence="1">
    <location>
        <begin position="143"/>
        <end position="161"/>
    </location>
</feature>
<accession>A0ABW7ZXR5</accession>
<keyword evidence="3" id="KW-1185">Reference proteome</keyword>
<evidence type="ECO:0000313" key="3">
    <source>
        <dbReference type="Proteomes" id="UP001612928"/>
    </source>
</evidence>
<organism evidence="2 3">
    <name type="scientific">Nonomuraea indica</name>
    <dbReference type="NCBI Taxonomy" id="1581193"/>
    <lineage>
        <taxon>Bacteria</taxon>
        <taxon>Bacillati</taxon>
        <taxon>Actinomycetota</taxon>
        <taxon>Actinomycetes</taxon>
        <taxon>Streptosporangiales</taxon>
        <taxon>Streptosporangiaceae</taxon>
        <taxon>Nonomuraea</taxon>
    </lineage>
</organism>
<dbReference type="SUPFAM" id="SSF50370">
    <property type="entry name" value="Ricin B-like lectins"/>
    <property type="match status" value="1"/>
</dbReference>
<feature type="region of interest" description="Disordered" evidence="1">
    <location>
        <begin position="94"/>
        <end position="114"/>
    </location>
</feature>
<dbReference type="CDD" id="cd00161">
    <property type="entry name" value="beta-trefoil_Ricin-like"/>
    <property type="match status" value="1"/>
</dbReference>
<dbReference type="Proteomes" id="UP001612928">
    <property type="component" value="Unassembled WGS sequence"/>
</dbReference>
<proteinExistence type="predicted"/>
<evidence type="ECO:0000313" key="2">
    <source>
        <dbReference type="EMBL" id="MFI7438652.1"/>
    </source>
</evidence>
<feature type="region of interest" description="Disordered" evidence="1">
    <location>
        <begin position="126"/>
        <end position="166"/>
    </location>
</feature>